<evidence type="ECO:0000313" key="3">
    <source>
        <dbReference type="Proteomes" id="UP000192738"/>
    </source>
</evidence>
<dbReference type="InterPro" id="IPR027417">
    <property type="entry name" value="P-loop_NTPase"/>
</dbReference>
<protein>
    <submittedName>
        <fullName evidence="2">CobW/HypB/UreG, nucleotide-binding domain</fullName>
    </submittedName>
</protein>
<sequence>MRILLFGGFLGSGKTTTILQVAKYITEQKQETVALIENEIGEAGIDDKLLSDSGLQVRPLFGGCVCCQITSDLITAVREIHDTIKPDWLVIEMTGLAIPGNIAKLINEYCNFYSGFKTITLVDMGRWPELKEILGPLVTGQVEKTDLVIINKADIAGCDQAEIIKDIKEIVSSAPIMVASAAGKLSHEVLEEVIRFGQTH</sequence>
<organism evidence="2 3">
    <name type="scientific">Sporomusa malonica</name>
    <dbReference type="NCBI Taxonomy" id="112901"/>
    <lineage>
        <taxon>Bacteria</taxon>
        <taxon>Bacillati</taxon>
        <taxon>Bacillota</taxon>
        <taxon>Negativicutes</taxon>
        <taxon>Selenomonadales</taxon>
        <taxon>Sporomusaceae</taxon>
        <taxon>Sporomusa</taxon>
    </lineage>
</organism>
<dbReference type="Proteomes" id="UP000192738">
    <property type="component" value="Unassembled WGS sequence"/>
</dbReference>
<evidence type="ECO:0000313" key="2">
    <source>
        <dbReference type="EMBL" id="SMC46777.1"/>
    </source>
</evidence>
<dbReference type="SUPFAM" id="SSF52540">
    <property type="entry name" value="P-loop containing nucleoside triphosphate hydrolases"/>
    <property type="match status" value="1"/>
</dbReference>
<keyword evidence="3" id="KW-1185">Reference proteome</keyword>
<dbReference type="Gene3D" id="3.40.50.300">
    <property type="entry name" value="P-loop containing nucleotide triphosphate hydrolases"/>
    <property type="match status" value="1"/>
</dbReference>
<dbReference type="PANTHER" id="PTHR13748:SF62">
    <property type="entry name" value="COBW DOMAIN-CONTAINING PROTEIN"/>
    <property type="match status" value="1"/>
</dbReference>
<dbReference type="InterPro" id="IPR051316">
    <property type="entry name" value="Zinc-reg_GTPase_activator"/>
</dbReference>
<dbReference type="EMBL" id="FWXI01000003">
    <property type="protein sequence ID" value="SMC46777.1"/>
    <property type="molecule type" value="Genomic_DNA"/>
</dbReference>
<gene>
    <name evidence="2" type="ORF">SAMN04488500_103233</name>
</gene>
<reference evidence="2 3" key="1">
    <citation type="submission" date="2017-04" db="EMBL/GenBank/DDBJ databases">
        <authorList>
            <person name="Afonso C.L."/>
            <person name="Miller P.J."/>
            <person name="Scott M.A."/>
            <person name="Spackman E."/>
            <person name="Goraichik I."/>
            <person name="Dimitrov K.M."/>
            <person name="Suarez D.L."/>
            <person name="Swayne D.E."/>
        </authorList>
    </citation>
    <scope>NUCLEOTIDE SEQUENCE [LARGE SCALE GENOMIC DNA]</scope>
    <source>
        <strain evidence="2 3">DSM 5090</strain>
    </source>
</reference>
<dbReference type="GO" id="GO:0005737">
    <property type="term" value="C:cytoplasm"/>
    <property type="evidence" value="ECO:0007669"/>
    <property type="project" value="TreeGrafter"/>
</dbReference>
<evidence type="ECO:0000259" key="1">
    <source>
        <dbReference type="Pfam" id="PF02492"/>
    </source>
</evidence>
<dbReference type="STRING" id="112901.SAMN04488500_103233"/>
<name>A0A1W1ZEG2_9FIRM</name>
<dbReference type="RefSeq" id="WP_084574562.1">
    <property type="nucleotide sequence ID" value="NZ_CP155572.1"/>
</dbReference>
<dbReference type="OrthoDB" id="9808822at2"/>
<dbReference type="AlphaFoldDB" id="A0A1W1ZEG2"/>
<dbReference type="Pfam" id="PF02492">
    <property type="entry name" value="cobW"/>
    <property type="match status" value="1"/>
</dbReference>
<proteinExistence type="predicted"/>
<feature type="domain" description="CobW/HypB/UreG nucleotide-binding" evidence="1">
    <location>
        <begin position="4"/>
        <end position="177"/>
    </location>
</feature>
<accession>A0A1W1ZEG2</accession>
<dbReference type="PANTHER" id="PTHR13748">
    <property type="entry name" value="COBW-RELATED"/>
    <property type="match status" value="1"/>
</dbReference>
<dbReference type="InterPro" id="IPR003495">
    <property type="entry name" value="CobW/HypB/UreG_nucleotide-bd"/>
</dbReference>